<dbReference type="AlphaFoldDB" id="A0A8H6HC08"/>
<protein>
    <submittedName>
        <fullName evidence="1">Uncharacterized protein</fullName>
    </submittedName>
</protein>
<accession>A0A8H6HC08</accession>
<keyword evidence="2" id="KW-1185">Reference proteome</keyword>
<sequence>MSIMPSALPISQRILLARTIPIAPREAIEACGAMFSVLIGLSDDSKEKARLTACILSSIGRSGEGELSRTAAEVAAETVRWICEKDESLRKLGEDAVRAMKIASSADVENRRTEVVRAAQYAADLYACGVLRLGGHIWDQCFAALMDAFSTVHDLVILETFFVRAMSYKGTTPERDFWFDLIASTTASLLSHYWDHEGRYRGHPQWSHVVQGDLAFLCGEMIKQADARLLEHFVAPHDTSEYAAIEHAGMTLLQVARAR</sequence>
<evidence type="ECO:0000313" key="2">
    <source>
        <dbReference type="Proteomes" id="UP000521943"/>
    </source>
</evidence>
<organism evidence="1 2">
    <name type="scientific">Ephemerocybe angulata</name>
    <dbReference type="NCBI Taxonomy" id="980116"/>
    <lineage>
        <taxon>Eukaryota</taxon>
        <taxon>Fungi</taxon>
        <taxon>Dikarya</taxon>
        <taxon>Basidiomycota</taxon>
        <taxon>Agaricomycotina</taxon>
        <taxon>Agaricomycetes</taxon>
        <taxon>Agaricomycetidae</taxon>
        <taxon>Agaricales</taxon>
        <taxon>Agaricineae</taxon>
        <taxon>Psathyrellaceae</taxon>
        <taxon>Ephemerocybe</taxon>
    </lineage>
</organism>
<dbReference type="Proteomes" id="UP000521943">
    <property type="component" value="Unassembled WGS sequence"/>
</dbReference>
<dbReference type="EMBL" id="JACGCI010000138">
    <property type="protein sequence ID" value="KAF6743680.1"/>
    <property type="molecule type" value="Genomic_DNA"/>
</dbReference>
<evidence type="ECO:0000313" key="1">
    <source>
        <dbReference type="EMBL" id="KAF6743680.1"/>
    </source>
</evidence>
<comment type="caution">
    <text evidence="1">The sequence shown here is derived from an EMBL/GenBank/DDBJ whole genome shotgun (WGS) entry which is preliminary data.</text>
</comment>
<reference evidence="1 2" key="1">
    <citation type="submission" date="2020-07" db="EMBL/GenBank/DDBJ databases">
        <title>Comparative genomics of pyrophilous fungi reveals a link between fire events and developmental genes.</title>
        <authorList>
            <consortium name="DOE Joint Genome Institute"/>
            <person name="Steindorff A.S."/>
            <person name="Carver A."/>
            <person name="Calhoun S."/>
            <person name="Stillman K."/>
            <person name="Liu H."/>
            <person name="Lipzen A."/>
            <person name="Pangilinan J."/>
            <person name="Labutti K."/>
            <person name="Bruns T.D."/>
            <person name="Grigoriev I.V."/>
        </authorList>
    </citation>
    <scope>NUCLEOTIDE SEQUENCE [LARGE SCALE GENOMIC DNA]</scope>
    <source>
        <strain evidence="1 2">CBS 144469</strain>
    </source>
</reference>
<proteinExistence type="predicted"/>
<name>A0A8H6HC08_9AGAR</name>
<gene>
    <name evidence="1" type="ORF">DFP72DRAFT_858499</name>
</gene>